<organism evidence="1 2">
    <name type="scientific">Brachionus plicatilis</name>
    <name type="common">Marine rotifer</name>
    <name type="synonym">Brachionus muelleri</name>
    <dbReference type="NCBI Taxonomy" id="10195"/>
    <lineage>
        <taxon>Eukaryota</taxon>
        <taxon>Metazoa</taxon>
        <taxon>Spiralia</taxon>
        <taxon>Gnathifera</taxon>
        <taxon>Rotifera</taxon>
        <taxon>Eurotatoria</taxon>
        <taxon>Monogononta</taxon>
        <taxon>Pseudotrocha</taxon>
        <taxon>Ploima</taxon>
        <taxon>Brachionidae</taxon>
        <taxon>Brachionus</taxon>
    </lineage>
</organism>
<protein>
    <submittedName>
        <fullName evidence="1">Uncharacterized protein</fullName>
    </submittedName>
</protein>
<evidence type="ECO:0000313" key="2">
    <source>
        <dbReference type="Proteomes" id="UP000276133"/>
    </source>
</evidence>
<keyword evidence="2" id="KW-1185">Reference proteome</keyword>
<evidence type="ECO:0000313" key="1">
    <source>
        <dbReference type="EMBL" id="RNA34116.1"/>
    </source>
</evidence>
<proteinExistence type="predicted"/>
<gene>
    <name evidence="1" type="ORF">BpHYR1_025059</name>
</gene>
<comment type="caution">
    <text evidence="1">The sequence shown here is derived from an EMBL/GenBank/DDBJ whole genome shotgun (WGS) entry which is preliminary data.</text>
</comment>
<name>A0A3M7SEA5_BRAPC</name>
<reference evidence="1 2" key="1">
    <citation type="journal article" date="2018" name="Sci. Rep.">
        <title>Genomic signatures of local adaptation to the degree of environmental predictability in rotifers.</title>
        <authorList>
            <person name="Franch-Gras L."/>
            <person name="Hahn C."/>
            <person name="Garcia-Roger E.M."/>
            <person name="Carmona M.J."/>
            <person name="Serra M."/>
            <person name="Gomez A."/>
        </authorList>
    </citation>
    <scope>NUCLEOTIDE SEQUENCE [LARGE SCALE GENOMIC DNA]</scope>
    <source>
        <strain evidence="1">HYR1</strain>
    </source>
</reference>
<dbReference type="Proteomes" id="UP000276133">
    <property type="component" value="Unassembled WGS sequence"/>
</dbReference>
<dbReference type="EMBL" id="REGN01001523">
    <property type="protein sequence ID" value="RNA34116.1"/>
    <property type="molecule type" value="Genomic_DNA"/>
</dbReference>
<sequence length="72" mass="8247">MYFSIIDENSKKACFFGLGFTLIILNTPRPLKGREMTESVRIKWSIALNDSFRILSTTSLEYLRLVSSLIAE</sequence>
<accession>A0A3M7SEA5</accession>
<dbReference type="AlphaFoldDB" id="A0A3M7SEA5"/>